<dbReference type="AlphaFoldDB" id="A0A7T4A083"/>
<dbReference type="EMBL" id="CP065989">
    <property type="protein sequence ID" value="QQB14845.1"/>
    <property type="molecule type" value="Genomic_DNA"/>
</dbReference>
<dbReference type="Gene3D" id="3.40.50.300">
    <property type="entry name" value="P-loop containing nucleotide triphosphate hydrolases"/>
    <property type="match status" value="1"/>
</dbReference>
<organism evidence="1 2">
    <name type="scientific">Brevibacterium casei</name>
    <dbReference type="NCBI Taxonomy" id="33889"/>
    <lineage>
        <taxon>Bacteria</taxon>
        <taxon>Bacillati</taxon>
        <taxon>Actinomycetota</taxon>
        <taxon>Actinomycetes</taxon>
        <taxon>Micrococcales</taxon>
        <taxon>Brevibacteriaceae</taxon>
        <taxon>Brevibacterium</taxon>
    </lineage>
</organism>
<dbReference type="SUPFAM" id="SSF52540">
    <property type="entry name" value="P-loop containing nucleoside triphosphate hydrolases"/>
    <property type="match status" value="1"/>
</dbReference>
<evidence type="ECO:0000313" key="1">
    <source>
        <dbReference type="EMBL" id="QQB14845.1"/>
    </source>
</evidence>
<evidence type="ECO:0000313" key="2">
    <source>
        <dbReference type="Proteomes" id="UP000595374"/>
    </source>
</evidence>
<dbReference type="Pfam" id="PF13671">
    <property type="entry name" value="AAA_33"/>
    <property type="match status" value="1"/>
</dbReference>
<dbReference type="Proteomes" id="UP000595374">
    <property type="component" value="Chromosome"/>
</dbReference>
<proteinExistence type="predicted"/>
<sequence>MTPTAPSPVILLAGVPGAGKTETLKEVRRRASWLRVSDPETVRDGLRRLAPWLPYTLGRPIVHTIAHVLALFRIVRRGGPPLIVHDPGTRRWSRRLFLRLARLSRRPAIGVFIDVDRDVALRGQKRRSRIVRGPAFARHWRRWLGLRSHLIAEEEPTPGERWPQIVLTTRDRAVDDLLALVGR</sequence>
<reference evidence="1 2" key="1">
    <citation type="submission" date="2020-12" db="EMBL/GenBank/DDBJ databases">
        <title>FDA dAtabase for Regulatory Grade micrObial Sequences (FDA-ARGOS): Supporting development and validation of Infectious Disease Dx tests.</title>
        <authorList>
            <person name="Sproer C."/>
            <person name="Gronow S."/>
            <person name="Severitt S."/>
            <person name="Schroder I."/>
            <person name="Tallon L."/>
            <person name="Sadzewicz L."/>
            <person name="Zhao X."/>
            <person name="Boylan J."/>
            <person name="Ott S."/>
            <person name="Bowen H."/>
            <person name="Vavikolanu K."/>
            <person name="Mehta A."/>
            <person name="Aluvathingal J."/>
            <person name="Nadendla S."/>
            <person name="Lowell S."/>
            <person name="Myers T."/>
            <person name="Yan Y."/>
            <person name="Sichtig H."/>
        </authorList>
    </citation>
    <scope>NUCLEOTIDE SEQUENCE [LARGE SCALE GENOMIC DNA]</scope>
    <source>
        <strain evidence="1 2">FDAARGOS_990</strain>
    </source>
</reference>
<dbReference type="RefSeq" id="WP_198499892.1">
    <property type="nucleotide sequence ID" value="NZ_CP065989.1"/>
</dbReference>
<gene>
    <name evidence="1" type="ORF">I6H47_02370</name>
</gene>
<name>A0A7T4A083_9MICO</name>
<protein>
    <submittedName>
        <fullName evidence="1">AAA family ATPase</fullName>
    </submittedName>
</protein>
<accession>A0A7T4A083</accession>
<dbReference type="InterPro" id="IPR027417">
    <property type="entry name" value="P-loop_NTPase"/>
</dbReference>